<sequence>MKKIKCPYCGYEGDPKEFTFIYESVLYLADHEVLPEERERPIVVVCPKCGRGFFLESPYKKLVEKIKTEDYEK</sequence>
<evidence type="ECO:0000313" key="2">
    <source>
        <dbReference type="Proteomes" id="UP000000254"/>
    </source>
</evidence>
<proteinExistence type="predicted"/>
<keyword evidence="2" id="KW-1185">Reference proteome</keyword>
<dbReference type="eggNOG" id="arCOG06969">
    <property type="taxonomic scope" value="Archaea"/>
</dbReference>
<dbReference type="AlphaFoldDB" id="A3DKL2"/>
<organism evidence="1 2">
    <name type="scientific">Staphylothermus marinus (strain ATCC 43588 / DSM 3639 / JCM 9404 / F1)</name>
    <dbReference type="NCBI Taxonomy" id="399550"/>
    <lineage>
        <taxon>Archaea</taxon>
        <taxon>Thermoproteota</taxon>
        <taxon>Thermoprotei</taxon>
        <taxon>Desulfurococcales</taxon>
        <taxon>Desulfurococcaceae</taxon>
        <taxon>Staphylothermus</taxon>
    </lineage>
</organism>
<gene>
    <name evidence="1" type="ordered locus">Smar_0059</name>
</gene>
<evidence type="ECO:0000313" key="1">
    <source>
        <dbReference type="EMBL" id="ABN69172.1"/>
    </source>
</evidence>
<reference evidence="1 2" key="2">
    <citation type="journal article" date="2009" name="Stand. Genomic Sci.">
        <title>Complete genome sequence of Staphylothermus marinus Stetter and Fiala 1986 type strain F1.</title>
        <authorList>
            <person name="Anderson I.J."/>
            <person name="Sun H."/>
            <person name="Lapidus A."/>
            <person name="Copeland A."/>
            <person name="Glavina Del Rio T."/>
            <person name="Tice H."/>
            <person name="Dalin E."/>
            <person name="Lucas S."/>
            <person name="Barry K."/>
            <person name="Land M."/>
            <person name="Richardson P."/>
            <person name="Huber H."/>
            <person name="Kyrpides N.C."/>
        </authorList>
    </citation>
    <scope>NUCLEOTIDE SEQUENCE [LARGE SCALE GENOMIC DNA]</scope>
    <source>
        <strain evidence="2">ATCC 43588 / DSM 3639 / JCM 9404 / F1</strain>
    </source>
</reference>
<dbReference type="EMBL" id="CP000575">
    <property type="protein sequence ID" value="ABN69172.1"/>
    <property type="molecule type" value="Genomic_DNA"/>
</dbReference>
<dbReference type="Proteomes" id="UP000000254">
    <property type="component" value="Chromosome"/>
</dbReference>
<dbReference type="HOGENOM" id="CLU_2766296_0_0_2"/>
<dbReference type="KEGG" id="smr:Smar_0059"/>
<dbReference type="OrthoDB" id="17270at2157"/>
<accession>A3DKL2</accession>
<dbReference type="STRING" id="399550.Smar_0059"/>
<dbReference type="RefSeq" id="WP_011838363.1">
    <property type="nucleotide sequence ID" value="NC_009033.1"/>
</dbReference>
<name>A3DKL2_STAMF</name>
<dbReference type="GeneID" id="4906905"/>
<protein>
    <submittedName>
        <fullName evidence="1">Uncharacterized protein</fullName>
    </submittedName>
</protein>
<reference evidence="2" key="1">
    <citation type="journal article" date="2009" name="BMC Genomics">
        <title>The complete genome sequence of Staphylothermus marinus reveals differences in sulfur metabolism among heterotrophic Crenarchaeota.</title>
        <authorList>
            <person name="Anderson I.J."/>
            <person name="Dharmarajan L."/>
            <person name="Rodriguez J."/>
            <person name="Hooper S."/>
            <person name="Porat I."/>
            <person name="Ulrich L.E."/>
            <person name="Elkins J.G."/>
            <person name="Mavromatis K."/>
            <person name="Sun H."/>
            <person name="Land M."/>
            <person name="Lapidus A."/>
            <person name="Lucas S."/>
            <person name="Barry K."/>
            <person name="Huber H."/>
            <person name="Zhulin I.B."/>
            <person name="Whitman W.B."/>
            <person name="Mukhopadhyay B."/>
            <person name="Woese C."/>
            <person name="Bristow J."/>
            <person name="Kyrpides N."/>
        </authorList>
    </citation>
    <scope>NUCLEOTIDE SEQUENCE [LARGE SCALE GENOMIC DNA]</scope>
    <source>
        <strain evidence="2">ATCC 43588 / DSM 3639 / JCM 9404 / F1</strain>
    </source>
</reference>